<name>A0A150FQS4_CLOPD</name>
<comment type="caution">
    <text evidence="1">The sequence shown here is derived from an EMBL/GenBank/DDBJ whole genome shotgun (WGS) entry which is preliminary data.</text>
</comment>
<protein>
    <submittedName>
        <fullName evidence="1">Uncharacterized protein</fullName>
    </submittedName>
</protein>
<dbReference type="Proteomes" id="UP000092605">
    <property type="component" value="Unassembled WGS sequence"/>
</dbReference>
<dbReference type="PATRIC" id="fig|1121328.3.peg.1043"/>
<organism evidence="1 3">
    <name type="scientific">Alkalithermobacter thermoalcaliphilus JW-YL-7 = DSM 7308</name>
    <dbReference type="NCBI Taxonomy" id="1121328"/>
    <lineage>
        <taxon>Bacteria</taxon>
        <taxon>Bacillati</taxon>
        <taxon>Bacillota</taxon>
        <taxon>Clostridia</taxon>
        <taxon>Peptostreptococcales</taxon>
        <taxon>Tepidibacteraceae</taxon>
        <taxon>Alkalithermobacter</taxon>
    </lineage>
</organism>
<dbReference type="RefSeq" id="WP_066070030.1">
    <property type="nucleotide sequence ID" value="NZ_FRBG01000005.1"/>
</dbReference>
<reference evidence="2 4" key="2">
    <citation type="submission" date="2016-11" db="EMBL/GenBank/DDBJ databases">
        <authorList>
            <person name="Varghese N."/>
            <person name="Submissions S."/>
        </authorList>
    </citation>
    <scope>NUCLEOTIDE SEQUENCE [LARGE SCALE GENOMIC DNA]</scope>
    <source>
        <strain evidence="2 4">DSM 7308</strain>
    </source>
</reference>
<dbReference type="OrthoDB" id="1753482at2"/>
<dbReference type="EMBL" id="FRBG01000005">
    <property type="protein sequence ID" value="SHK75513.1"/>
    <property type="molecule type" value="Genomic_DNA"/>
</dbReference>
<evidence type="ECO:0000313" key="1">
    <source>
        <dbReference type="EMBL" id="KXZ39961.1"/>
    </source>
</evidence>
<evidence type="ECO:0000313" key="3">
    <source>
        <dbReference type="Proteomes" id="UP000092605"/>
    </source>
</evidence>
<proteinExistence type="predicted"/>
<keyword evidence="4" id="KW-1185">Reference proteome</keyword>
<dbReference type="AlphaFoldDB" id="A0A150FQS4"/>
<accession>A0A150FQS4</accession>
<gene>
    <name evidence="1" type="ORF">JWYL7_1036</name>
    <name evidence="2" type="ORF">SAMN05661008_00816</name>
</gene>
<evidence type="ECO:0000313" key="2">
    <source>
        <dbReference type="EMBL" id="SHK75513.1"/>
    </source>
</evidence>
<sequence>MEIIDETIQYILFSSISKILNDFLDNPCEDIDYLENLINYYTENYGKNSQCLVAKLEMIKSKAN</sequence>
<dbReference type="EMBL" id="LSFY01000001">
    <property type="protein sequence ID" value="KXZ39961.1"/>
    <property type="molecule type" value="Genomic_DNA"/>
</dbReference>
<dbReference type="STRING" id="1121328.JWYL7_1036"/>
<reference evidence="1 3" key="1">
    <citation type="submission" date="2016-02" db="EMBL/GenBank/DDBJ databases">
        <title>Draft genome sequence for Clostridium paradoxum JW-YL-7.</title>
        <authorList>
            <person name="Utturkar S.M."/>
            <person name="Lancaster A."/>
            <person name="Poole F.L."/>
            <person name="Adams M.W."/>
            <person name="Brown S.D."/>
        </authorList>
    </citation>
    <scope>NUCLEOTIDE SEQUENCE [LARGE SCALE GENOMIC DNA]</scope>
    <source>
        <strain evidence="1 3">JW-YL-7</strain>
    </source>
</reference>
<dbReference type="Proteomes" id="UP000323392">
    <property type="component" value="Unassembled WGS sequence"/>
</dbReference>
<evidence type="ECO:0000313" key="4">
    <source>
        <dbReference type="Proteomes" id="UP000323392"/>
    </source>
</evidence>